<evidence type="ECO:0000313" key="2">
    <source>
        <dbReference type="EMBL" id="VEN56936.1"/>
    </source>
</evidence>
<dbReference type="Proteomes" id="UP000410492">
    <property type="component" value="Unassembled WGS sequence"/>
</dbReference>
<evidence type="ECO:0000256" key="1">
    <source>
        <dbReference type="SAM" id="MobiDB-lite"/>
    </source>
</evidence>
<accession>A0A653DAQ1</accession>
<reference evidence="2 3" key="1">
    <citation type="submission" date="2019-01" db="EMBL/GenBank/DDBJ databases">
        <authorList>
            <person name="Sayadi A."/>
        </authorList>
    </citation>
    <scope>NUCLEOTIDE SEQUENCE [LARGE SCALE GENOMIC DNA]</scope>
</reference>
<evidence type="ECO:0000313" key="3">
    <source>
        <dbReference type="Proteomes" id="UP000410492"/>
    </source>
</evidence>
<protein>
    <submittedName>
        <fullName evidence="2">Uncharacterized protein</fullName>
    </submittedName>
</protein>
<dbReference type="AlphaFoldDB" id="A0A653DAQ1"/>
<feature type="compositionally biased region" description="Basic and acidic residues" evidence="1">
    <location>
        <begin position="36"/>
        <end position="58"/>
    </location>
</feature>
<sequence length="171" mass="20643">MDDAEKLNELKKKLKRYRKQAYENKLVKKRTLKEKRKAEQNHKNKTKEDFEQIKLNKKEQRRSKVQQKSVNKNKLLTKEGKKKGWSKMTKEQLIEKRRKDRERATKYNYENMRADKTSKCFLRRTVRDHIIPITYAHASFNKYAIACDFGSEARGCDCYFCEAEKTNWPEL</sequence>
<feature type="region of interest" description="Disordered" evidence="1">
    <location>
        <begin position="26"/>
        <end position="90"/>
    </location>
</feature>
<proteinExistence type="predicted"/>
<dbReference type="EMBL" id="CAACVG010010898">
    <property type="protein sequence ID" value="VEN56936.1"/>
    <property type="molecule type" value="Genomic_DNA"/>
</dbReference>
<gene>
    <name evidence="2" type="ORF">CALMAC_LOCUS15693</name>
</gene>
<keyword evidence="3" id="KW-1185">Reference proteome</keyword>
<name>A0A653DAQ1_CALMS</name>
<organism evidence="2 3">
    <name type="scientific">Callosobruchus maculatus</name>
    <name type="common">Southern cowpea weevil</name>
    <name type="synonym">Pulse bruchid</name>
    <dbReference type="NCBI Taxonomy" id="64391"/>
    <lineage>
        <taxon>Eukaryota</taxon>
        <taxon>Metazoa</taxon>
        <taxon>Ecdysozoa</taxon>
        <taxon>Arthropoda</taxon>
        <taxon>Hexapoda</taxon>
        <taxon>Insecta</taxon>
        <taxon>Pterygota</taxon>
        <taxon>Neoptera</taxon>
        <taxon>Endopterygota</taxon>
        <taxon>Coleoptera</taxon>
        <taxon>Polyphaga</taxon>
        <taxon>Cucujiformia</taxon>
        <taxon>Chrysomeloidea</taxon>
        <taxon>Chrysomelidae</taxon>
        <taxon>Bruchinae</taxon>
        <taxon>Bruchini</taxon>
        <taxon>Callosobruchus</taxon>
    </lineage>
</organism>